<dbReference type="PANTHER" id="PTHR35870">
    <property type="entry name" value="PROTEIN, PUTATIVE (AFU_ORTHOLOGUE AFUA_5G03330)-RELATED"/>
    <property type="match status" value="1"/>
</dbReference>
<dbReference type="GO" id="GO:0016491">
    <property type="term" value="F:oxidoreductase activity"/>
    <property type="evidence" value="ECO:0007669"/>
    <property type="project" value="UniProtKB-KW"/>
</dbReference>
<keyword evidence="1" id="KW-0560">Oxidoreductase</keyword>
<proteinExistence type="predicted"/>
<dbReference type="PANTHER" id="PTHR35870:SF1">
    <property type="entry name" value="PROTEIN, PUTATIVE (AFU_ORTHOLOGUE AFUA_5G03330)-RELATED"/>
    <property type="match status" value="1"/>
</dbReference>
<evidence type="ECO:0000313" key="2">
    <source>
        <dbReference type="EMBL" id="ESK88002.1"/>
    </source>
</evidence>
<dbReference type="EMBL" id="AWSO01000714">
    <property type="protein sequence ID" value="ESK88002.1"/>
    <property type="molecule type" value="Genomic_DNA"/>
</dbReference>
<organism evidence="2 3">
    <name type="scientific">Moniliophthora roreri (strain MCA 2997)</name>
    <name type="common">Cocoa frosty pod rot fungus</name>
    <name type="synonym">Crinipellis roreri</name>
    <dbReference type="NCBI Taxonomy" id="1381753"/>
    <lineage>
        <taxon>Eukaryota</taxon>
        <taxon>Fungi</taxon>
        <taxon>Dikarya</taxon>
        <taxon>Basidiomycota</taxon>
        <taxon>Agaricomycotina</taxon>
        <taxon>Agaricomycetes</taxon>
        <taxon>Agaricomycetidae</taxon>
        <taxon>Agaricales</taxon>
        <taxon>Marasmiineae</taxon>
        <taxon>Marasmiaceae</taxon>
        <taxon>Moniliophthora</taxon>
    </lineage>
</organism>
<dbReference type="KEGG" id="mrr:Moror_10807"/>
<reference evidence="2 3" key="1">
    <citation type="journal article" date="2014" name="BMC Genomics">
        <title>Genome and secretome analysis of the hemibiotrophic fungal pathogen, Moniliophthora roreri, which causes frosty pod rot disease of cacao: mechanisms of the biotrophic and necrotrophic phases.</title>
        <authorList>
            <person name="Meinhardt L.W."/>
            <person name="Costa G.G.L."/>
            <person name="Thomazella D.P.T."/>
            <person name="Teixeira P.J.P.L."/>
            <person name="Carazzolle M.F."/>
            <person name="Schuster S.C."/>
            <person name="Carlson J.E."/>
            <person name="Guiltinan M.J."/>
            <person name="Mieczkowski P."/>
            <person name="Farmer A."/>
            <person name="Ramaraj T."/>
            <person name="Crozier J."/>
            <person name="Davis R.E."/>
            <person name="Shao J."/>
            <person name="Melnick R.L."/>
            <person name="Pereira G.A.G."/>
            <person name="Bailey B.A."/>
        </authorList>
    </citation>
    <scope>NUCLEOTIDE SEQUENCE [LARGE SCALE GENOMIC DNA]</scope>
    <source>
        <strain evidence="2 3">MCA 2997</strain>
    </source>
</reference>
<dbReference type="AlphaFoldDB" id="V2X2F2"/>
<sequence>MTTNGNNGKETKLFDLWPVPSFPHFPSTPEATQKLRELLKLNHKNWHIFFDENRKHDHISHGLLALWSLGSNAEVLQSAYNLNVELQAPIGGEQVKRITKENVWDHLGDPGYYKAYLDFFTAIIGDMGPAAALEEYVFSEKANYGSKNKEGKHPEMLNRFLGGVLHVIIHVGYGAEFDMPGMWVEGLAQAAVNQAINGALVSPSSFETTAESAASAKKDKNGVHAFTILARILKDKRFDVEWDDFFATFTRVMNQCGAACVEYTQDWLPSPNSSEMIQQKIQELEWALTLMCVAPGFQGEEKEYNADFLAMHFVTSSLFLRPLILFLSPRSQALLLRTYFSVCLAVWTTLGRPQLDLERFFASPPSPYPETSPPAAKHKFALATNANPNPWLDIFAQAIVHPDVHVPKFQRAMYVYATRYGSISAGFFANTELSGAEQIDGTLFVRSAFLTAKRLAREVDKLPEVLCFWDRKGFREGVVEDVY</sequence>
<comment type="caution">
    <text evidence="2">The sequence shown here is derived from an EMBL/GenBank/DDBJ whole genome shotgun (WGS) entry which is preliminary data.</text>
</comment>
<dbReference type="Pfam" id="PF14027">
    <property type="entry name" value="Questin_oxidase"/>
    <property type="match status" value="1"/>
</dbReference>
<gene>
    <name evidence="2" type="ORF">Moror_10807</name>
</gene>
<evidence type="ECO:0008006" key="4">
    <source>
        <dbReference type="Google" id="ProtNLM"/>
    </source>
</evidence>
<evidence type="ECO:0000256" key="1">
    <source>
        <dbReference type="ARBA" id="ARBA00023002"/>
    </source>
</evidence>
<name>V2X2F2_MONRO</name>
<protein>
    <recommendedName>
        <fullName evidence="4">Oxidoreductase AflY</fullName>
    </recommendedName>
</protein>
<accession>V2X2F2</accession>
<keyword evidence="3" id="KW-1185">Reference proteome</keyword>
<evidence type="ECO:0000313" key="3">
    <source>
        <dbReference type="Proteomes" id="UP000017559"/>
    </source>
</evidence>
<dbReference type="Proteomes" id="UP000017559">
    <property type="component" value="Unassembled WGS sequence"/>
</dbReference>
<dbReference type="HOGENOM" id="CLU_019145_1_0_1"/>
<dbReference type="OrthoDB" id="10004862at2759"/>
<dbReference type="InterPro" id="IPR025337">
    <property type="entry name" value="Questin_oxidase-like"/>
</dbReference>